<dbReference type="AlphaFoldDB" id="A0A972FW97"/>
<keyword evidence="3" id="KW-0489">Methyltransferase</keyword>
<accession>A0A972FW97</accession>
<organism evidence="3 4">
    <name type="scientific">Shewanella salipaludis</name>
    <dbReference type="NCBI Taxonomy" id="2723052"/>
    <lineage>
        <taxon>Bacteria</taxon>
        <taxon>Pseudomonadati</taxon>
        <taxon>Pseudomonadota</taxon>
        <taxon>Gammaproteobacteria</taxon>
        <taxon>Alteromonadales</taxon>
        <taxon>Shewanellaceae</taxon>
        <taxon>Shewanella</taxon>
    </lineage>
</organism>
<dbReference type="NCBIfam" id="TIGR00589">
    <property type="entry name" value="ogt"/>
    <property type="match status" value="1"/>
</dbReference>
<reference evidence="3" key="1">
    <citation type="submission" date="2020-04" db="EMBL/GenBank/DDBJ databases">
        <title>Description of Shewanella salipaludis sp. nov., isolated from a salt marsh.</title>
        <authorList>
            <person name="Park S."/>
            <person name="Yoon J.-H."/>
        </authorList>
    </citation>
    <scope>NUCLEOTIDE SEQUENCE</scope>
    <source>
        <strain evidence="3">SHSM-M6</strain>
    </source>
</reference>
<dbReference type="Proteomes" id="UP000737113">
    <property type="component" value="Unassembled WGS sequence"/>
</dbReference>
<keyword evidence="1" id="KW-0227">DNA damage</keyword>
<dbReference type="GO" id="GO:0003908">
    <property type="term" value="F:methylated-DNA-[protein]-cysteine S-methyltransferase activity"/>
    <property type="evidence" value="ECO:0007669"/>
    <property type="project" value="UniProtKB-EC"/>
</dbReference>
<dbReference type="InterPro" id="IPR052520">
    <property type="entry name" value="ATL_DNA_repair"/>
</dbReference>
<dbReference type="EC" id="2.1.1.63" evidence="3"/>
<dbReference type="Pfam" id="PF01035">
    <property type="entry name" value="DNA_binding_1"/>
    <property type="match status" value="1"/>
</dbReference>
<evidence type="ECO:0000256" key="1">
    <source>
        <dbReference type="ARBA" id="ARBA00022763"/>
    </source>
</evidence>
<evidence type="ECO:0000259" key="2">
    <source>
        <dbReference type="Pfam" id="PF01035"/>
    </source>
</evidence>
<feature type="domain" description="Methylated-DNA-[protein]-cysteine S-methyltransferase DNA binding" evidence="2">
    <location>
        <begin position="2"/>
        <end position="81"/>
    </location>
</feature>
<evidence type="ECO:0000313" key="3">
    <source>
        <dbReference type="EMBL" id="NMH63797.1"/>
    </source>
</evidence>
<name>A0A972FW97_9GAMM</name>
<dbReference type="InterPro" id="IPR036388">
    <property type="entry name" value="WH-like_DNA-bd_sf"/>
</dbReference>
<protein>
    <submittedName>
        <fullName evidence="3">Methylated-DNA--[protein]-cysteine S-methyltransferase</fullName>
        <ecNumber evidence="3">2.1.1.63</ecNumber>
    </submittedName>
</protein>
<dbReference type="Gene3D" id="1.10.10.10">
    <property type="entry name" value="Winged helix-like DNA-binding domain superfamily/Winged helix DNA-binding domain"/>
    <property type="match status" value="1"/>
</dbReference>
<dbReference type="InterPro" id="IPR014048">
    <property type="entry name" value="MethylDNA_cys_MeTrfase_DNA-bd"/>
</dbReference>
<dbReference type="SUPFAM" id="SSF46767">
    <property type="entry name" value="Methylated DNA-protein cysteine methyltransferase, C-terminal domain"/>
    <property type="match status" value="1"/>
</dbReference>
<dbReference type="GO" id="GO:0006281">
    <property type="term" value="P:DNA repair"/>
    <property type="evidence" value="ECO:0007669"/>
    <property type="project" value="InterPro"/>
</dbReference>
<dbReference type="PANTHER" id="PTHR42942:SF1">
    <property type="entry name" value="ALKYLTRANSFERASE-LIKE PROTEIN 1"/>
    <property type="match status" value="1"/>
</dbReference>
<dbReference type="GO" id="GO:0032259">
    <property type="term" value="P:methylation"/>
    <property type="evidence" value="ECO:0007669"/>
    <property type="project" value="UniProtKB-KW"/>
</dbReference>
<keyword evidence="4" id="KW-1185">Reference proteome</keyword>
<dbReference type="EMBL" id="JAAXYH010000001">
    <property type="protein sequence ID" value="NMH63797.1"/>
    <property type="molecule type" value="Genomic_DNA"/>
</dbReference>
<sequence>MEKIWHIITMIPPGRVISYGKVADYAGLPGRARYVSKALKTAPDAMQLPWHRVINSQGKISFKENSAAFQEQMELLRLEGIEVIRGRVKLMNYEWRPDMATLVMAMPF</sequence>
<comment type="caution">
    <text evidence="3">The sequence shown here is derived from an EMBL/GenBank/DDBJ whole genome shotgun (WGS) entry which is preliminary data.</text>
</comment>
<keyword evidence="3" id="KW-0808">Transferase</keyword>
<dbReference type="PANTHER" id="PTHR42942">
    <property type="entry name" value="6-O-METHYLGUANINE DNA METHYLTRANSFERASE"/>
    <property type="match status" value="1"/>
</dbReference>
<evidence type="ECO:0000313" key="4">
    <source>
        <dbReference type="Proteomes" id="UP000737113"/>
    </source>
</evidence>
<proteinExistence type="predicted"/>
<dbReference type="InterPro" id="IPR036217">
    <property type="entry name" value="MethylDNA_cys_MeTrfase_DNAb"/>
</dbReference>
<dbReference type="CDD" id="cd06445">
    <property type="entry name" value="ATase"/>
    <property type="match status" value="1"/>
</dbReference>
<gene>
    <name evidence="3" type="ORF">HC757_01165</name>
</gene>